<accession>A0A117MRG6</accession>
<proteinExistence type="predicted"/>
<comment type="caution">
    <text evidence="1">The sequence shown here is derived from an EMBL/GenBank/DDBJ whole genome shotgun (WGS) entry which is preliminary data.</text>
</comment>
<evidence type="ECO:0000313" key="2">
    <source>
        <dbReference type="Proteomes" id="UP000053244"/>
    </source>
</evidence>
<dbReference type="AlphaFoldDB" id="A0A117MRG6"/>
<gene>
    <name evidence="1" type="ORF">ADL15_21570</name>
</gene>
<name>A0A117MRG6_9ACTN</name>
<organism evidence="1 2">
    <name type="scientific">Actinoplanes awajinensis subsp. mycoplanecinus</name>
    <dbReference type="NCBI Taxonomy" id="135947"/>
    <lineage>
        <taxon>Bacteria</taxon>
        <taxon>Bacillati</taxon>
        <taxon>Actinomycetota</taxon>
        <taxon>Actinomycetes</taxon>
        <taxon>Micromonosporales</taxon>
        <taxon>Micromonosporaceae</taxon>
        <taxon>Actinoplanes</taxon>
    </lineage>
</organism>
<protein>
    <submittedName>
        <fullName evidence="1">Uncharacterized protein</fullName>
    </submittedName>
</protein>
<dbReference type="Proteomes" id="UP000053244">
    <property type="component" value="Unassembled WGS sequence"/>
</dbReference>
<dbReference type="EMBL" id="LLZH01000200">
    <property type="protein sequence ID" value="KUL31764.1"/>
    <property type="molecule type" value="Genomic_DNA"/>
</dbReference>
<evidence type="ECO:0000313" key="1">
    <source>
        <dbReference type="EMBL" id="KUL31764.1"/>
    </source>
</evidence>
<keyword evidence="2" id="KW-1185">Reference proteome</keyword>
<sequence length="92" mass="9850">MPDGAGRIVTNRFGAMRHTSPGRRIPSRPAARSPEIRHDPLVGVTIVSHSPDGRKVCASASARFRRSTVTAASDDSCSVGVMLVIRRVTRLG</sequence>
<reference evidence="1 2" key="1">
    <citation type="submission" date="2015-10" db="EMBL/GenBank/DDBJ databases">
        <authorList>
            <person name="Gilbert D.G."/>
        </authorList>
    </citation>
    <scope>NUCLEOTIDE SEQUENCE [LARGE SCALE GENOMIC DNA]</scope>
    <source>
        <strain evidence="1 2">NRRL B-16712</strain>
    </source>
</reference>